<evidence type="ECO:0000313" key="2">
    <source>
        <dbReference type="EMBL" id="SMS01026.1"/>
    </source>
</evidence>
<accession>A0A1Y6ITS8</accession>
<protein>
    <submittedName>
        <fullName evidence="2">Uncharacterized protein</fullName>
    </submittedName>
</protein>
<dbReference type="EMBL" id="JAWRCO010000002">
    <property type="protein sequence ID" value="MDW6004735.1"/>
    <property type="molecule type" value="Genomic_DNA"/>
</dbReference>
<dbReference type="OrthoDB" id="5875762at2"/>
<proteinExistence type="predicted"/>
<dbReference type="AlphaFoldDB" id="A0A1Y6ITS8"/>
<evidence type="ECO:0000313" key="3">
    <source>
        <dbReference type="Proteomes" id="UP000196125"/>
    </source>
</evidence>
<dbReference type="RefSeq" id="WP_087481064.1">
    <property type="nucleotide sequence ID" value="NZ_AP024884.1"/>
</dbReference>
<dbReference type="Proteomes" id="UP000196125">
    <property type="component" value="Unassembled WGS sequence"/>
</dbReference>
<evidence type="ECO:0000313" key="1">
    <source>
        <dbReference type="EMBL" id="MDW6004735.1"/>
    </source>
</evidence>
<reference evidence="1 4" key="2">
    <citation type="submission" date="2023-11" db="EMBL/GenBank/DDBJ databases">
        <title>Plant-associative lifestyle of Vibrio porteresiae and its evolutionary dynamics.</title>
        <authorList>
            <person name="Rameshkumar N."/>
            <person name="Kirti K."/>
        </authorList>
    </citation>
    <scope>NUCLEOTIDE SEQUENCE [LARGE SCALE GENOMIC DNA]</scope>
    <source>
        <strain evidence="1 4">MSSRF38</strain>
    </source>
</reference>
<evidence type="ECO:0000313" key="4">
    <source>
        <dbReference type="Proteomes" id="UP001283366"/>
    </source>
</evidence>
<dbReference type="Proteomes" id="UP001283366">
    <property type="component" value="Unassembled WGS sequence"/>
</dbReference>
<name>A0A1Y6ITS8_9VIBR</name>
<keyword evidence="4" id="KW-1185">Reference proteome</keyword>
<gene>
    <name evidence="1" type="ORF">SBX37_17905</name>
    <name evidence="2" type="ORF">VIM7927_02303</name>
</gene>
<organism evidence="2 3">
    <name type="scientific">Vibrio mangrovi</name>
    <dbReference type="NCBI Taxonomy" id="474394"/>
    <lineage>
        <taxon>Bacteria</taxon>
        <taxon>Pseudomonadati</taxon>
        <taxon>Pseudomonadota</taxon>
        <taxon>Gammaproteobacteria</taxon>
        <taxon>Vibrionales</taxon>
        <taxon>Vibrionaceae</taxon>
        <taxon>Vibrio</taxon>
    </lineage>
</organism>
<reference evidence="2 3" key="1">
    <citation type="submission" date="2017-05" db="EMBL/GenBank/DDBJ databases">
        <authorList>
            <person name="Song R."/>
            <person name="Chenine A.L."/>
            <person name="Ruprecht R.M."/>
        </authorList>
    </citation>
    <scope>NUCLEOTIDE SEQUENCE [LARGE SCALE GENOMIC DNA]</scope>
    <source>
        <strain evidence="2 3">CECT 7927</strain>
    </source>
</reference>
<dbReference type="EMBL" id="FXXI01000003">
    <property type="protein sequence ID" value="SMS01026.1"/>
    <property type="molecule type" value="Genomic_DNA"/>
</dbReference>
<sequence>MYISVQKYLHVLHDHQVTAAGIGSLCKDKLVRMDDSVLTHCSKLECSLSRSEIAAAFACLQLPEHWRDILIHVGPVTFLKLWRRLESIRMERRLRIAVPKYTARYDEMSADEFEHWLDAQRLNVALFEIYVTVTAEEYRYIWRRLYQAAYTPERRMLRVYVPLYLTFNLHLRKVLAYTLIHAGMPLQKIPHQLVFWTRSTLSLSRLKVMEREWRKLQSEVTKGSVSDPFFLNEVRYNAGVSQTVVTGPSIRSESYES</sequence>